<dbReference type="PANTHER" id="PTHR12911:SF8">
    <property type="entry name" value="KLAROID PROTEIN-RELATED"/>
    <property type="match status" value="1"/>
</dbReference>
<comment type="subcellular location">
    <subcellularLocation>
        <location evidence="1">Membrane</location>
    </subcellularLocation>
</comment>
<reference evidence="6" key="1">
    <citation type="submission" date="2020-11" db="EMBL/GenBank/DDBJ databases">
        <authorList>
            <person name="Tran Van P."/>
        </authorList>
    </citation>
    <scope>NUCLEOTIDE SEQUENCE</scope>
</reference>
<dbReference type="Pfam" id="PF07738">
    <property type="entry name" value="Sad1_UNC"/>
    <property type="match status" value="1"/>
</dbReference>
<evidence type="ECO:0000256" key="3">
    <source>
        <dbReference type="ARBA" id="ARBA00022989"/>
    </source>
</evidence>
<dbReference type="PANTHER" id="PTHR12911">
    <property type="entry name" value="SAD1/UNC-84-LIKE PROTEIN-RELATED"/>
    <property type="match status" value="1"/>
</dbReference>
<evidence type="ECO:0000256" key="2">
    <source>
        <dbReference type="ARBA" id="ARBA00022692"/>
    </source>
</evidence>
<feature type="compositionally biased region" description="Polar residues" evidence="5">
    <location>
        <begin position="98"/>
        <end position="114"/>
    </location>
</feature>
<evidence type="ECO:0000256" key="5">
    <source>
        <dbReference type="SAM" id="MobiDB-lite"/>
    </source>
</evidence>
<name>A0A7R8WDI6_9CRUS</name>
<dbReference type="InterPro" id="IPR012919">
    <property type="entry name" value="SUN_dom"/>
</dbReference>
<dbReference type="AlphaFoldDB" id="A0A7R8WDI6"/>
<keyword evidence="3" id="KW-1133">Transmembrane helix</keyword>
<evidence type="ECO:0000256" key="4">
    <source>
        <dbReference type="ARBA" id="ARBA00023136"/>
    </source>
</evidence>
<feature type="compositionally biased region" description="Low complexity" evidence="5">
    <location>
        <begin position="83"/>
        <end position="97"/>
    </location>
</feature>
<feature type="region of interest" description="Disordered" evidence="5">
    <location>
        <begin position="72"/>
        <end position="114"/>
    </location>
</feature>
<protein>
    <submittedName>
        <fullName evidence="6">Uncharacterized protein</fullName>
    </submittedName>
</protein>
<accession>A0A7R8WDI6</accession>
<evidence type="ECO:0000313" key="6">
    <source>
        <dbReference type="EMBL" id="CAD7228989.1"/>
    </source>
</evidence>
<dbReference type="GO" id="GO:0016020">
    <property type="term" value="C:membrane"/>
    <property type="evidence" value="ECO:0007669"/>
    <property type="project" value="UniProtKB-SubCell"/>
</dbReference>
<sequence>MSSAPFAPRFASTARNLGHVPDVEVTSASVSANLNVPDPKTYRYHHRISPNKTGYTYAFSQAYTPFPSPEAEFAPNMSRSPLRAPTEAAPEPQPARTSLLTRRTGTYRESSRVTSGSNVAIFDDPVAFRTRARMALDTQSVRSEEIPTPTTPPGARGLCSGSAVRVSGSDQGQDLAGSDQGQDLAGSDRIRVKIWQDRIGSGSRSGRIGSDQGQDLTGSDRISDLGVAAQHPDVLCLSISERVFSFLPPISNWAEGALGKYTEVLAGLRQIIWWPIATVAYMTAALGVSRSPPPTPYPADYAASSGPPADYAASFGPPADHAASFGPPGDYAASFGPPTDHASSSGPPADHAASFGPPADPPADHAASLSSGNGLPPASVAIKTCDCDQVLETAKKEFLMQTIAMEERMTQKMDQWIRDIMDEVNHLRTDKEKGEAYFRVRIQEIKEEVEAQGSQNQAVMFQLQVNQEHYNALNQTKETLNSEVEHQLKQALSAVLGVAVSDQSSPSVTNSGPSNSSFWAQMRNELRHKDEEERERVMAEISESVRQSILATLPSPSKQSQAEIAAMIRQALDIYDADKTGMSDFALESAGEGTDKKKQVSRLEEGGEIAEAYDLTQYNLGQEGHVTIELAAWTLISGFTVEHIPRSLRFEMKDSRSVPKDIAVIGLFYDGSKAVGSSSPTVLANFTFQEDGEARQYFPIQDVPVNIIMTTPPPTVHIIMTTPPPTDARVALSSTNPTEGSLTWNSLRSQTLMAPSSPPETMNGSLGFQEITFTSFSWQFGAVIMHALAGGALMSQIRIL</sequence>
<feature type="region of interest" description="Disordered" evidence="5">
    <location>
        <begin position="326"/>
        <end position="372"/>
    </location>
</feature>
<gene>
    <name evidence="6" type="ORF">CTOB1V02_LOCUS6864</name>
</gene>
<dbReference type="OrthoDB" id="342281at2759"/>
<keyword evidence="2" id="KW-0812">Transmembrane</keyword>
<dbReference type="EMBL" id="OB661795">
    <property type="protein sequence ID" value="CAD7228989.1"/>
    <property type="molecule type" value="Genomic_DNA"/>
</dbReference>
<evidence type="ECO:0000256" key="1">
    <source>
        <dbReference type="ARBA" id="ARBA00004370"/>
    </source>
</evidence>
<proteinExistence type="predicted"/>
<organism evidence="6">
    <name type="scientific">Cyprideis torosa</name>
    <dbReference type="NCBI Taxonomy" id="163714"/>
    <lineage>
        <taxon>Eukaryota</taxon>
        <taxon>Metazoa</taxon>
        <taxon>Ecdysozoa</taxon>
        <taxon>Arthropoda</taxon>
        <taxon>Crustacea</taxon>
        <taxon>Oligostraca</taxon>
        <taxon>Ostracoda</taxon>
        <taxon>Podocopa</taxon>
        <taxon>Podocopida</taxon>
        <taxon>Cytherocopina</taxon>
        <taxon>Cytheroidea</taxon>
        <taxon>Cytherideidae</taxon>
        <taxon>Cyprideis</taxon>
    </lineage>
</organism>
<keyword evidence="4" id="KW-0472">Membrane</keyword>
<dbReference type="GO" id="GO:0043495">
    <property type="term" value="F:protein-membrane adaptor activity"/>
    <property type="evidence" value="ECO:0007669"/>
    <property type="project" value="TreeGrafter"/>
</dbReference>
<feature type="region of interest" description="Disordered" evidence="5">
    <location>
        <begin position="138"/>
        <end position="183"/>
    </location>
</feature>
<dbReference type="InterPro" id="IPR045119">
    <property type="entry name" value="SUN1-5"/>
</dbReference>
<dbReference type="GO" id="GO:0005635">
    <property type="term" value="C:nuclear envelope"/>
    <property type="evidence" value="ECO:0007669"/>
    <property type="project" value="TreeGrafter"/>
</dbReference>
<dbReference type="Gene3D" id="2.60.120.260">
    <property type="entry name" value="Galactose-binding domain-like"/>
    <property type="match status" value="1"/>
</dbReference>